<feature type="region of interest" description="Disordered" evidence="1">
    <location>
        <begin position="86"/>
        <end position="108"/>
    </location>
</feature>
<evidence type="ECO:0000256" key="1">
    <source>
        <dbReference type="SAM" id="MobiDB-lite"/>
    </source>
</evidence>
<dbReference type="AlphaFoldDB" id="A0AAD5QXR1"/>
<proteinExistence type="predicted"/>
<sequence length="228" mass="25086">MRHPETSGLKRKYHAPIFWRSQGDREGRIQVGWSKSALSPNNPHQPPGSQVVPAVPAWYSLMITVFPEGRGCPGRTTLAWPAGLGRASSADLSQDQPGDGTRRPSMRVRPRVLSDLTVAHMVKRPGSPGKSHTPFPGLEHRSELGGHPTSLSDLPEPYGNADNSCDVEVLTCFLILMPRAYTPKLPFRELKTAEITANWRQTRANYSSLYENTSAVAVEAIQVSEEAH</sequence>
<protein>
    <submittedName>
        <fullName evidence="2">Uncharacterized protein</fullName>
    </submittedName>
</protein>
<organism evidence="2 3">
    <name type="scientific">Parelaphostrongylus tenuis</name>
    <name type="common">Meningeal worm</name>
    <dbReference type="NCBI Taxonomy" id="148309"/>
    <lineage>
        <taxon>Eukaryota</taxon>
        <taxon>Metazoa</taxon>
        <taxon>Ecdysozoa</taxon>
        <taxon>Nematoda</taxon>
        <taxon>Chromadorea</taxon>
        <taxon>Rhabditida</taxon>
        <taxon>Rhabditina</taxon>
        <taxon>Rhabditomorpha</taxon>
        <taxon>Strongyloidea</taxon>
        <taxon>Metastrongylidae</taxon>
        <taxon>Parelaphostrongylus</taxon>
    </lineage>
</organism>
<feature type="region of interest" description="Disordered" evidence="1">
    <location>
        <begin position="122"/>
        <end position="155"/>
    </location>
</feature>
<keyword evidence="3" id="KW-1185">Reference proteome</keyword>
<evidence type="ECO:0000313" key="2">
    <source>
        <dbReference type="EMBL" id="KAJ1365021.1"/>
    </source>
</evidence>
<evidence type="ECO:0000313" key="3">
    <source>
        <dbReference type="Proteomes" id="UP001196413"/>
    </source>
</evidence>
<dbReference type="Proteomes" id="UP001196413">
    <property type="component" value="Unassembled WGS sequence"/>
</dbReference>
<dbReference type="EMBL" id="JAHQIW010005137">
    <property type="protein sequence ID" value="KAJ1365021.1"/>
    <property type="molecule type" value="Genomic_DNA"/>
</dbReference>
<reference evidence="2" key="1">
    <citation type="submission" date="2021-06" db="EMBL/GenBank/DDBJ databases">
        <title>Parelaphostrongylus tenuis whole genome reference sequence.</title>
        <authorList>
            <person name="Garwood T.J."/>
            <person name="Larsen P.A."/>
            <person name="Fountain-Jones N.M."/>
            <person name="Garbe J.R."/>
            <person name="Macchietto M.G."/>
            <person name="Kania S.A."/>
            <person name="Gerhold R.W."/>
            <person name="Richards J.E."/>
            <person name="Wolf T.M."/>
        </authorList>
    </citation>
    <scope>NUCLEOTIDE SEQUENCE</scope>
    <source>
        <strain evidence="2">MNPRO001-30</strain>
        <tissue evidence="2">Meninges</tissue>
    </source>
</reference>
<gene>
    <name evidence="2" type="ORF">KIN20_025229</name>
</gene>
<comment type="caution">
    <text evidence="2">The sequence shown here is derived from an EMBL/GenBank/DDBJ whole genome shotgun (WGS) entry which is preliminary data.</text>
</comment>
<accession>A0AAD5QXR1</accession>
<name>A0AAD5QXR1_PARTN</name>